<sequence length="691" mass="74537">MTVATLPRPATPSADSSPRRFFSDIEGLRGIAVTTVVLFHASVPFMTGGFVGVDLFFVISGFLITGLLVKEIERSGKISFKGFYARRARRIIPPAAVVIVATSAAVWFFMPLLSVFREAFDLLAAALQAANWRFIAQGKDYLAGASDDSVATHFWSLAVEEQFYIVWPVLIAGLAYLAKRRGWSVRLLVGTGLAVMSTVSLVLSLKLTATDPVLSYMATHTRAWQFGVGALVAVAEPVLMGLARWVWVRVGFGLLGWAGLAAVAIATVKFGHTTPYPGTAALVPTLGGGAVIAAGQVAGTVRPAVGAFLAAGWLRWIGQVSYAWYLWHWPVLVLFKQITHITDWQVLVLVSLVALVLAWISTMLLEKPLMSSTELRRNLMASIAVGMTGTVAAAAVTMSIGVLAVKSASSGITSSNTNVSFEAVFGASTGVTSGPVTPNPFKAFDDRPGHDECLIALGKRDTPSTCVEGPADGVPAVIFGDSHAQQWLPAIEKLATENNWRLSWYTKAACPVAALQPRDGRTDPFTKPDCLGWREDSLKAITAIKPKYIVLGSLSTYVPDYQEFKVAWDQTLNQLRATGAKLIYLRDTPYPQHNIPECVSGALDNWAKCDFDLNNVRRTEPIVTDQVRGENLDIPVLDVNPLLCEGSTCPAVRNGTLLYRDDSHLSATAINALIPAIEQEVKEKGIDLTGH</sequence>
<gene>
    <name evidence="4" type="ORF">C8E89_1507</name>
</gene>
<dbReference type="Proteomes" id="UP000247781">
    <property type="component" value="Unassembled WGS sequence"/>
</dbReference>
<keyword evidence="1" id="KW-0472">Membrane</keyword>
<feature type="transmembrane region" description="Helical" evidence="1">
    <location>
        <begin position="378"/>
        <end position="405"/>
    </location>
</feature>
<protein>
    <submittedName>
        <fullName evidence="4">Peptidoglycan/LPS O-acetylase OafA/YrhL</fullName>
    </submittedName>
</protein>
<dbReference type="OrthoDB" id="3404679at2"/>
<feature type="transmembrane region" description="Helical" evidence="1">
    <location>
        <begin position="223"/>
        <end position="243"/>
    </location>
</feature>
<evidence type="ECO:0000256" key="1">
    <source>
        <dbReference type="SAM" id="Phobius"/>
    </source>
</evidence>
<name>A0A318H9E8_9MYCO</name>
<feature type="transmembrane region" description="Helical" evidence="1">
    <location>
        <begin position="276"/>
        <end position="295"/>
    </location>
</feature>
<evidence type="ECO:0000313" key="5">
    <source>
        <dbReference type="Proteomes" id="UP000247781"/>
    </source>
</evidence>
<dbReference type="InterPro" id="IPR043968">
    <property type="entry name" value="SGNH"/>
</dbReference>
<dbReference type="PANTHER" id="PTHR23028:SF53">
    <property type="entry name" value="ACYL_TRANSF_3 DOMAIN-CONTAINING PROTEIN"/>
    <property type="match status" value="1"/>
</dbReference>
<dbReference type="GO" id="GO:0009103">
    <property type="term" value="P:lipopolysaccharide biosynthetic process"/>
    <property type="evidence" value="ECO:0007669"/>
    <property type="project" value="TreeGrafter"/>
</dbReference>
<keyword evidence="1" id="KW-0812">Transmembrane</keyword>
<reference evidence="5" key="1">
    <citation type="submission" date="2018-05" db="EMBL/GenBank/DDBJ databases">
        <authorList>
            <person name="Deangelis K."/>
            <person name="Huntemann M."/>
            <person name="Clum A."/>
            <person name="Pillay M."/>
            <person name="Palaniappan K."/>
            <person name="Varghese N."/>
            <person name="Mikhailova N."/>
            <person name="Stamatis D."/>
            <person name="Reddy T."/>
            <person name="Daum C."/>
            <person name="Shapiro N."/>
            <person name="Ivanova N."/>
            <person name="Kyrpides N."/>
            <person name="Woyke T."/>
        </authorList>
    </citation>
    <scope>NUCLEOTIDE SEQUENCE [LARGE SCALE GENOMIC DNA]</scope>
    <source>
        <strain evidence="5">GAS496</strain>
    </source>
</reference>
<dbReference type="AlphaFoldDB" id="A0A318H9E8"/>
<evidence type="ECO:0000313" key="4">
    <source>
        <dbReference type="EMBL" id="PXW96897.1"/>
    </source>
</evidence>
<comment type="caution">
    <text evidence="4">The sequence shown here is derived from an EMBL/GenBank/DDBJ whole genome shotgun (WGS) entry which is preliminary data.</text>
</comment>
<feature type="transmembrane region" description="Helical" evidence="1">
    <location>
        <begin position="250"/>
        <end position="270"/>
    </location>
</feature>
<accession>A0A318H9E8</accession>
<keyword evidence="5" id="KW-1185">Reference proteome</keyword>
<dbReference type="InterPro" id="IPR002656">
    <property type="entry name" value="Acyl_transf_3_dom"/>
</dbReference>
<dbReference type="Pfam" id="PF01757">
    <property type="entry name" value="Acyl_transf_3"/>
    <property type="match status" value="1"/>
</dbReference>
<feature type="transmembrane region" description="Helical" evidence="1">
    <location>
        <begin position="185"/>
        <end position="203"/>
    </location>
</feature>
<dbReference type="GO" id="GO:0016020">
    <property type="term" value="C:membrane"/>
    <property type="evidence" value="ECO:0007669"/>
    <property type="project" value="TreeGrafter"/>
</dbReference>
<reference evidence="4 5" key="2">
    <citation type="submission" date="2018-06" db="EMBL/GenBank/DDBJ databases">
        <title>Sequencing of bacterial isolates from soil warming experiment in Harvard Forest, Massachusetts, USA.</title>
        <authorList>
            <person name="Deangelis K.PhD."/>
        </authorList>
    </citation>
    <scope>NUCLEOTIDE SEQUENCE [LARGE SCALE GENOMIC DNA]</scope>
    <source>
        <strain evidence="4 5">GAS496</strain>
    </source>
</reference>
<feature type="transmembrane region" description="Helical" evidence="1">
    <location>
        <begin position="347"/>
        <end position="366"/>
    </location>
</feature>
<dbReference type="InterPro" id="IPR050879">
    <property type="entry name" value="Acyltransferase_3"/>
</dbReference>
<feature type="transmembrane region" description="Helical" evidence="1">
    <location>
        <begin position="49"/>
        <end position="69"/>
    </location>
</feature>
<keyword evidence="1" id="KW-1133">Transmembrane helix</keyword>
<feature type="transmembrane region" description="Helical" evidence="1">
    <location>
        <begin position="307"/>
        <end position="327"/>
    </location>
</feature>
<feature type="domain" description="SGNH" evidence="3">
    <location>
        <begin position="462"/>
        <end position="679"/>
    </location>
</feature>
<dbReference type="PANTHER" id="PTHR23028">
    <property type="entry name" value="ACETYLTRANSFERASE"/>
    <property type="match status" value="1"/>
</dbReference>
<evidence type="ECO:0000259" key="2">
    <source>
        <dbReference type="Pfam" id="PF01757"/>
    </source>
</evidence>
<dbReference type="RefSeq" id="WP_110320258.1">
    <property type="nucleotide sequence ID" value="NZ_QJJU01000050.1"/>
</dbReference>
<feature type="transmembrane region" description="Helical" evidence="1">
    <location>
        <begin position="90"/>
        <end position="110"/>
    </location>
</feature>
<dbReference type="EMBL" id="QJJU01000050">
    <property type="protein sequence ID" value="PXW96897.1"/>
    <property type="molecule type" value="Genomic_DNA"/>
</dbReference>
<feature type="domain" description="Acyltransferase 3" evidence="2">
    <location>
        <begin position="24"/>
        <end position="361"/>
    </location>
</feature>
<dbReference type="Pfam" id="PF19040">
    <property type="entry name" value="SGNH"/>
    <property type="match status" value="1"/>
</dbReference>
<proteinExistence type="predicted"/>
<dbReference type="GO" id="GO:0016747">
    <property type="term" value="F:acyltransferase activity, transferring groups other than amino-acyl groups"/>
    <property type="evidence" value="ECO:0007669"/>
    <property type="project" value="InterPro"/>
</dbReference>
<feature type="transmembrane region" description="Helical" evidence="1">
    <location>
        <begin position="162"/>
        <end position="178"/>
    </location>
</feature>
<evidence type="ECO:0000259" key="3">
    <source>
        <dbReference type="Pfam" id="PF19040"/>
    </source>
</evidence>
<organism evidence="4 5">
    <name type="scientific">Mycolicibacterium moriokaense</name>
    <dbReference type="NCBI Taxonomy" id="39691"/>
    <lineage>
        <taxon>Bacteria</taxon>
        <taxon>Bacillati</taxon>
        <taxon>Actinomycetota</taxon>
        <taxon>Actinomycetes</taxon>
        <taxon>Mycobacteriales</taxon>
        <taxon>Mycobacteriaceae</taxon>
        <taxon>Mycolicibacterium</taxon>
    </lineage>
</organism>